<protein>
    <submittedName>
        <fullName evidence="2">Uncharacterized protein</fullName>
    </submittedName>
</protein>
<dbReference type="SUPFAM" id="SSF50249">
    <property type="entry name" value="Nucleic acid-binding proteins"/>
    <property type="match status" value="2"/>
</dbReference>
<evidence type="ECO:0000256" key="1">
    <source>
        <dbReference type="SAM" id="MobiDB-lite"/>
    </source>
</evidence>
<feature type="region of interest" description="Disordered" evidence="1">
    <location>
        <begin position="1"/>
        <end position="65"/>
    </location>
</feature>
<feature type="compositionally biased region" description="Pro residues" evidence="1">
    <location>
        <begin position="19"/>
        <end position="29"/>
    </location>
</feature>
<dbReference type="AlphaFoldDB" id="A0AAV9PDY4"/>
<accession>A0AAV9PDY4</accession>
<keyword evidence="3" id="KW-1185">Reference proteome</keyword>
<evidence type="ECO:0000313" key="3">
    <source>
        <dbReference type="Proteomes" id="UP001337655"/>
    </source>
</evidence>
<dbReference type="EMBL" id="JAVRRT010000007">
    <property type="protein sequence ID" value="KAK5170447.1"/>
    <property type="molecule type" value="Genomic_DNA"/>
</dbReference>
<dbReference type="GO" id="GO:0003697">
    <property type="term" value="F:single-stranded DNA binding"/>
    <property type="evidence" value="ECO:0007669"/>
    <property type="project" value="TreeGrafter"/>
</dbReference>
<dbReference type="GeneID" id="89926379"/>
<comment type="caution">
    <text evidence="2">The sequence shown here is derived from an EMBL/GenBank/DDBJ whole genome shotgun (WGS) entry which is preliminary data.</text>
</comment>
<dbReference type="Gene3D" id="2.40.50.140">
    <property type="entry name" value="Nucleic acid-binding proteins"/>
    <property type="match status" value="2"/>
</dbReference>
<name>A0AAV9PDY4_9PEZI</name>
<sequence length="517" mass="56872">MAKSKGPSRGDASIQAFFPPTPSPSPTKAPTPAQSSSEAPIGDGFTTEEVQEALKPKPAEPWQPQVEYTEFEIRDLEPGPKTVAFMGRVANIYDVVNTPKTPRSAKGCLKLYVKDDKGAIIVRLWYASQPPNLRLGSLVSIWTNHISNGENGTLSSASAPLFASLFPERDRTCHLMVHENSDNGTMYRLPLGYRRGAPLSGVMTLQNFVDGGYEIVDAKILVVVKSIGQRKRFTRKDESTVENVNLQVQDDTADATLGLWGSSAAAPFGLPFANEVNPDAVIAREPWKPGETILLLQGPGWKLGRTLYLSITSTTIVDVDPNIPDAKWLRKWSLRQRSREAVNPPFPEDAFDLYAIQNGPVRCLFTIAELDEFARAAPAETFQGYLSLLIMEVKLLDCFKRQMLLSGDCCNMSIYANAVTAKCKGCKKVVKLRLSPRILGQVLDETAAISGSKLLFSDSAWRDLLGRGPEDLLKLTVEQMKYLSDRLLFCRITVMFGWAGDESKAGGRICVLGVRTP</sequence>
<dbReference type="InterPro" id="IPR052469">
    <property type="entry name" value="MEIOB"/>
</dbReference>
<gene>
    <name evidence="2" type="ORF">LTR77_005035</name>
</gene>
<dbReference type="RefSeq" id="XP_064659645.1">
    <property type="nucleotide sequence ID" value="XM_064802284.1"/>
</dbReference>
<proteinExistence type="predicted"/>
<reference evidence="2 3" key="1">
    <citation type="submission" date="2023-08" db="EMBL/GenBank/DDBJ databases">
        <title>Black Yeasts Isolated from many extreme environments.</title>
        <authorList>
            <person name="Coleine C."/>
            <person name="Stajich J.E."/>
            <person name="Selbmann L."/>
        </authorList>
    </citation>
    <scope>NUCLEOTIDE SEQUENCE [LARGE SCALE GENOMIC DNA]</scope>
    <source>
        <strain evidence="2 3">CCFEE 5935</strain>
    </source>
</reference>
<evidence type="ECO:0000313" key="2">
    <source>
        <dbReference type="EMBL" id="KAK5170447.1"/>
    </source>
</evidence>
<dbReference type="PANTHER" id="PTHR21166">
    <property type="entry name" value="CELL DIVISION CONTROL PROTEIN 24 OB DOMAIN-CONTAINING PROTEIN-RELATED"/>
    <property type="match status" value="1"/>
</dbReference>
<dbReference type="InterPro" id="IPR012340">
    <property type="entry name" value="NA-bd_OB-fold"/>
</dbReference>
<dbReference type="PANTHER" id="PTHR21166:SF2">
    <property type="entry name" value="CELL DIVISION CONTROL PROTEIN 24 OB DOMAIN-CONTAINING PROTEIN-RELATED"/>
    <property type="match status" value="1"/>
</dbReference>
<organism evidence="2 3">
    <name type="scientific">Saxophila tyrrhenica</name>
    <dbReference type="NCBI Taxonomy" id="1690608"/>
    <lineage>
        <taxon>Eukaryota</taxon>
        <taxon>Fungi</taxon>
        <taxon>Dikarya</taxon>
        <taxon>Ascomycota</taxon>
        <taxon>Pezizomycotina</taxon>
        <taxon>Dothideomycetes</taxon>
        <taxon>Dothideomycetidae</taxon>
        <taxon>Mycosphaerellales</taxon>
        <taxon>Extremaceae</taxon>
        <taxon>Saxophila</taxon>
    </lineage>
</organism>
<dbReference type="GO" id="GO:0008310">
    <property type="term" value="F:single-stranded DNA 3'-5' DNA exonuclease activity"/>
    <property type="evidence" value="ECO:0007669"/>
    <property type="project" value="TreeGrafter"/>
</dbReference>
<dbReference type="GO" id="GO:0000712">
    <property type="term" value="P:resolution of meiotic recombination intermediates"/>
    <property type="evidence" value="ECO:0007669"/>
    <property type="project" value="TreeGrafter"/>
</dbReference>
<dbReference type="Proteomes" id="UP001337655">
    <property type="component" value="Unassembled WGS sequence"/>
</dbReference>